<dbReference type="KEGG" id="mros:EHO51_07130"/>
<sequence length="217" mass="24552">MILSSRIIDQGTQLNSSRSIQQTRFMLLLLSGLTFSGVQDAQAQSLKRDLRGFSLGMSKDEAARLARSQCNNFGKVSFHGGMRAEEFFASSSEYGKQFSCRFEDGSIVNYALTPRTGKVYRLNGVFLSQMTCPELLDFIIEEFKVSEKYSKYHPKPKAERDCQGWSWQSGPSYDLKVWLNEPDATRFNVSLMDSEVVRQNEASAEDPEKQSGVKPRL</sequence>
<reference evidence="2 3" key="1">
    <citation type="submission" date="2018-11" db="EMBL/GenBank/DDBJ databases">
        <title>Genome squencing of methanotrophic bacteria isolated from alkaline groundwater in Korea.</title>
        <authorList>
            <person name="Nguyen L.N."/>
        </authorList>
    </citation>
    <scope>NUCLEOTIDE SEQUENCE [LARGE SCALE GENOMIC DNA]</scope>
    <source>
        <strain evidence="2 3">GW6</strain>
    </source>
</reference>
<proteinExistence type="predicted"/>
<dbReference type="Proteomes" id="UP000273982">
    <property type="component" value="Chromosome"/>
</dbReference>
<evidence type="ECO:0000313" key="3">
    <source>
        <dbReference type="Proteomes" id="UP000273982"/>
    </source>
</evidence>
<dbReference type="RefSeq" id="WP_124738308.1">
    <property type="nucleotide sequence ID" value="NZ_CP034086.1"/>
</dbReference>
<evidence type="ECO:0000313" key="2">
    <source>
        <dbReference type="EMBL" id="AZG76518.1"/>
    </source>
</evidence>
<evidence type="ECO:0000256" key="1">
    <source>
        <dbReference type="SAM" id="MobiDB-lite"/>
    </source>
</evidence>
<dbReference type="AlphaFoldDB" id="A0A3G8M6T7"/>
<organism evidence="2 3">
    <name type="scientific">Methylocystis rosea</name>
    <dbReference type="NCBI Taxonomy" id="173366"/>
    <lineage>
        <taxon>Bacteria</taxon>
        <taxon>Pseudomonadati</taxon>
        <taxon>Pseudomonadota</taxon>
        <taxon>Alphaproteobacteria</taxon>
        <taxon>Hyphomicrobiales</taxon>
        <taxon>Methylocystaceae</taxon>
        <taxon>Methylocystis</taxon>
    </lineage>
</organism>
<dbReference type="EMBL" id="CP034086">
    <property type="protein sequence ID" value="AZG76518.1"/>
    <property type="molecule type" value="Genomic_DNA"/>
</dbReference>
<feature type="region of interest" description="Disordered" evidence="1">
    <location>
        <begin position="198"/>
        <end position="217"/>
    </location>
</feature>
<name>A0A3G8M6T7_9HYPH</name>
<protein>
    <submittedName>
        <fullName evidence="2">Uncharacterized protein</fullName>
    </submittedName>
</protein>
<gene>
    <name evidence="2" type="ORF">EHO51_07130</name>
</gene>
<accession>A0A3G8M6T7</accession>